<dbReference type="GO" id="GO:0005975">
    <property type="term" value="P:carbohydrate metabolic process"/>
    <property type="evidence" value="ECO:0007669"/>
    <property type="project" value="InterPro"/>
</dbReference>
<evidence type="ECO:0000259" key="6">
    <source>
        <dbReference type="Pfam" id="PF00933"/>
    </source>
</evidence>
<evidence type="ECO:0000313" key="8">
    <source>
        <dbReference type="Proteomes" id="UP001155241"/>
    </source>
</evidence>
<name>A0A9X2JL46_9BACT</name>
<evidence type="ECO:0000256" key="4">
    <source>
        <dbReference type="ARBA" id="ARBA00022801"/>
    </source>
</evidence>
<dbReference type="AlphaFoldDB" id="A0A9X2JL46"/>
<dbReference type="InterPro" id="IPR036962">
    <property type="entry name" value="Glyco_hydro_3_N_sf"/>
</dbReference>
<dbReference type="InterPro" id="IPR001764">
    <property type="entry name" value="Glyco_hydro_3_N"/>
</dbReference>
<dbReference type="Proteomes" id="UP001155241">
    <property type="component" value="Unassembled WGS sequence"/>
</dbReference>
<protein>
    <recommendedName>
        <fullName evidence="3">beta-N-acetylhexosaminidase</fullName>
        <ecNumber evidence="3">3.2.1.52</ecNumber>
    </recommendedName>
</protein>
<dbReference type="Pfam" id="PF00933">
    <property type="entry name" value="Glyco_hydro_3"/>
    <property type="match status" value="1"/>
</dbReference>
<dbReference type="EMBL" id="JAMXLR010000095">
    <property type="protein sequence ID" value="MCO6048089.1"/>
    <property type="molecule type" value="Genomic_DNA"/>
</dbReference>
<evidence type="ECO:0000256" key="3">
    <source>
        <dbReference type="ARBA" id="ARBA00012663"/>
    </source>
</evidence>
<proteinExistence type="inferred from homology"/>
<evidence type="ECO:0000256" key="5">
    <source>
        <dbReference type="ARBA" id="ARBA00023295"/>
    </source>
</evidence>
<comment type="caution">
    <text evidence="7">The sequence shown here is derived from an EMBL/GenBank/DDBJ whole genome shotgun (WGS) entry which is preliminary data.</text>
</comment>
<dbReference type="GO" id="GO:0004563">
    <property type="term" value="F:beta-N-acetylhexosaminidase activity"/>
    <property type="evidence" value="ECO:0007669"/>
    <property type="project" value="UniProtKB-EC"/>
</dbReference>
<reference evidence="7" key="1">
    <citation type="submission" date="2022-06" db="EMBL/GenBank/DDBJ databases">
        <title>Aeoliella straminimaris, a novel planctomycete from sediments.</title>
        <authorList>
            <person name="Vitorino I.R."/>
            <person name="Lage O.M."/>
        </authorList>
    </citation>
    <scope>NUCLEOTIDE SEQUENCE</scope>
    <source>
        <strain evidence="7">ICT_H6.2</strain>
    </source>
</reference>
<comment type="similarity">
    <text evidence="2">Belongs to the glycosyl hydrolase 3 family.</text>
</comment>
<dbReference type="InterPro" id="IPR017853">
    <property type="entry name" value="GH"/>
</dbReference>
<keyword evidence="4 7" id="KW-0378">Hydrolase</keyword>
<evidence type="ECO:0000256" key="2">
    <source>
        <dbReference type="ARBA" id="ARBA00005336"/>
    </source>
</evidence>
<dbReference type="PANTHER" id="PTHR30480:SF13">
    <property type="entry name" value="BETA-HEXOSAMINIDASE"/>
    <property type="match status" value="1"/>
</dbReference>
<keyword evidence="8" id="KW-1185">Reference proteome</keyword>
<organism evidence="7 8">
    <name type="scientific">Aeoliella straminimaris</name>
    <dbReference type="NCBI Taxonomy" id="2954799"/>
    <lineage>
        <taxon>Bacteria</taxon>
        <taxon>Pseudomonadati</taxon>
        <taxon>Planctomycetota</taxon>
        <taxon>Planctomycetia</taxon>
        <taxon>Pirellulales</taxon>
        <taxon>Lacipirellulaceae</taxon>
        <taxon>Aeoliella</taxon>
    </lineage>
</organism>
<dbReference type="InterPro" id="IPR050226">
    <property type="entry name" value="NagZ_Beta-hexosaminidase"/>
</dbReference>
<gene>
    <name evidence="7" type="ORF">NG895_29660</name>
</gene>
<evidence type="ECO:0000313" key="7">
    <source>
        <dbReference type="EMBL" id="MCO6048089.1"/>
    </source>
</evidence>
<feature type="domain" description="Glycoside hydrolase family 3 N-terminal" evidence="6">
    <location>
        <begin position="15"/>
        <end position="343"/>
    </location>
</feature>
<sequence>MNSLASEVAKFLPSTLEEKIGQLINVRIGSNLPPIRTVDEDAERIAQLIDRCPIGGLTLFNGRWPSTRQVLEQLQAAAKIPLLVGSDIERGCGQQMHGMSVLPHAGAFGAASDKQQTDGDQLAWEFGEATAMEARMAGINVAFAPVADTNTNPRNPIIAIRAFGSTPSKVASMVAGFVRGCEALGVATAAKHFPGHGDTEQDSHDSLPMVSRDAASIATTELPPFESAVASGCSMVMTAHVAYPALDASGVPATLSSAILQDLLRHKLGFEGVICSDSLLMSGVRDRFDSEGELCLAALLAGVDWLLDVADPESVIDYLVRCVSDGRLEESRIDESVHRIAKLKQRVCLKPLELESNAANADMPAQLAQRVALQATTPCGTETAVALSCDKPVTCLLAKPFATPLDPPEQPFAAALREHFSHVEYFELAPGTDTAQMQAARETAQQSQQLVLAMIVKPAAWHQFGLLDYQLELFKELSQRPGAVVISLGVREILDQFPAAASKICTFSDVAVSQQAVVRYLAGE</sequence>
<dbReference type="SUPFAM" id="SSF51445">
    <property type="entry name" value="(Trans)glycosidases"/>
    <property type="match status" value="1"/>
</dbReference>
<dbReference type="PANTHER" id="PTHR30480">
    <property type="entry name" value="BETA-HEXOSAMINIDASE-RELATED"/>
    <property type="match status" value="1"/>
</dbReference>
<dbReference type="EC" id="3.2.1.52" evidence="3"/>
<dbReference type="GO" id="GO:0009254">
    <property type="term" value="P:peptidoglycan turnover"/>
    <property type="evidence" value="ECO:0007669"/>
    <property type="project" value="TreeGrafter"/>
</dbReference>
<dbReference type="RefSeq" id="WP_252856202.1">
    <property type="nucleotide sequence ID" value="NZ_JAMXLR010000095.1"/>
</dbReference>
<keyword evidence="5" id="KW-0326">Glycosidase</keyword>
<accession>A0A9X2JL46</accession>
<comment type="catalytic activity">
    <reaction evidence="1">
        <text>Hydrolysis of terminal non-reducing N-acetyl-D-hexosamine residues in N-acetyl-beta-D-hexosaminides.</text>
        <dbReference type="EC" id="3.2.1.52"/>
    </reaction>
</comment>
<dbReference type="Gene3D" id="3.20.20.300">
    <property type="entry name" value="Glycoside hydrolase, family 3, N-terminal domain"/>
    <property type="match status" value="1"/>
</dbReference>
<evidence type="ECO:0000256" key="1">
    <source>
        <dbReference type="ARBA" id="ARBA00001231"/>
    </source>
</evidence>